<dbReference type="Proteomes" id="UP000594464">
    <property type="component" value="Chromosome"/>
</dbReference>
<evidence type="ECO:0000313" key="2">
    <source>
        <dbReference type="Proteomes" id="UP000594464"/>
    </source>
</evidence>
<dbReference type="EMBL" id="CP048620">
    <property type="protein sequence ID" value="QPJ64873.1"/>
    <property type="molecule type" value="Genomic_DNA"/>
</dbReference>
<protein>
    <submittedName>
        <fullName evidence="1">WbqC family protein</fullName>
    </submittedName>
</protein>
<dbReference type="KEGG" id="nva:G3M78_05520"/>
<dbReference type="AlphaFoldDB" id="A0A7T0C1Q1"/>
<evidence type="ECO:0000313" key="1">
    <source>
        <dbReference type="EMBL" id="QPJ64873.1"/>
    </source>
</evidence>
<reference evidence="2" key="1">
    <citation type="submission" date="2020-02" db="EMBL/GenBank/DDBJ databases">
        <title>Genomic and physiological characterization of two novel Nitrospinaceae genera.</title>
        <authorList>
            <person name="Mueller A.J."/>
            <person name="Jung M.-Y."/>
            <person name="Strachan C.R."/>
            <person name="Herbold C.W."/>
            <person name="Kirkegaard R.H."/>
            <person name="Daims H."/>
        </authorList>
    </citation>
    <scope>NUCLEOTIDE SEQUENCE [LARGE SCALE GENOMIC DNA]</scope>
</reference>
<dbReference type="InterPro" id="IPR014985">
    <property type="entry name" value="WbqC"/>
</dbReference>
<gene>
    <name evidence="1" type="ORF">G3M78_05520</name>
</gene>
<organism evidence="1 2">
    <name type="scientific">Candidatus Nitrohelix vancouverensis</name>
    <dbReference type="NCBI Taxonomy" id="2705534"/>
    <lineage>
        <taxon>Bacteria</taxon>
        <taxon>Pseudomonadati</taxon>
        <taxon>Nitrospinota/Tectimicrobiota group</taxon>
        <taxon>Nitrospinota</taxon>
        <taxon>Nitrospinia</taxon>
        <taxon>Nitrospinales</taxon>
        <taxon>Nitrospinaceae</taxon>
        <taxon>Candidatus Nitrohelix</taxon>
    </lineage>
</organism>
<sequence>MKLAILQPSYLPWLGFFDQMARVDRFVFLDDVQFTRRDWRNRNKIRTPQGWAWLSIPVLQKNQFRQSLKDTRIDSSAPWARKHREAIRLNYCRAPYFDLYFPQLESIYNKDFRFLVDACYAGIELMAEALGIGVETLRASQIDAPGMKADRILALCNRLNADHYLSGDAAQNYLLAEAFEQRGIALEFQGYQHPEYPQRFPGFVPYLSTLDLLFNCGESSLSILKQGSGGLS</sequence>
<proteinExistence type="predicted"/>
<accession>A0A7T0C1Q1</accession>
<name>A0A7T0C1Q1_9BACT</name>
<dbReference type="Pfam" id="PF08889">
    <property type="entry name" value="WbqC"/>
    <property type="match status" value="1"/>
</dbReference>